<accession>A0A371HF98</accession>
<organism evidence="1 2">
    <name type="scientific">Mucuna pruriens</name>
    <name type="common">Velvet bean</name>
    <name type="synonym">Dolichos pruriens</name>
    <dbReference type="NCBI Taxonomy" id="157652"/>
    <lineage>
        <taxon>Eukaryota</taxon>
        <taxon>Viridiplantae</taxon>
        <taxon>Streptophyta</taxon>
        <taxon>Embryophyta</taxon>
        <taxon>Tracheophyta</taxon>
        <taxon>Spermatophyta</taxon>
        <taxon>Magnoliopsida</taxon>
        <taxon>eudicotyledons</taxon>
        <taxon>Gunneridae</taxon>
        <taxon>Pentapetalae</taxon>
        <taxon>rosids</taxon>
        <taxon>fabids</taxon>
        <taxon>Fabales</taxon>
        <taxon>Fabaceae</taxon>
        <taxon>Papilionoideae</taxon>
        <taxon>50 kb inversion clade</taxon>
        <taxon>NPAAA clade</taxon>
        <taxon>indigoferoid/millettioid clade</taxon>
        <taxon>Phaseoleae</taxon>
        <taxon>Mucuna</taxon>
    </lineage>
</organism>
<dbReference type="PANTHER" id="PTHR48475:SF1">
    <property type="entry name" value="RNASE H TYPE-1 DOMAIN-CONTAINING PROTEIN"/>
    <property type="match status" value="1"/>
</dbReference>
<reference evidence="1" key="1">
    <citation type="submission" date="2018-05" db="EMBL/GenBank/DDBJ databases">
        <title>Draft genome of Mucuna pruriens seed.</title>
        <authorList>
            <person name="Nnadi N.E."/>
            <person name="Vos R."/>
            <person name="Hasami M.H."/>
            <person name="Devisetty U.K."/>
            <person name="Aguiy J.C."/>
        </authorList>
    </citation>
    <scope>NUCLEOTIDE SEQUENCE [LARGE SCALE GENOMIC DNA]</scope>
    <source>
        <strain evidence="1">JCA_2017</strain>
    </source>
</reference>
<evidence type="ECO:0000313" key="2">
    <source>
        <dbReference type="Proteomes" id="UP000257109"/>
    </source>
</evidence>
<name>A0A371HF98_MUCPR</name>
<dbReference type="AlphaFoldDB" id="A0A371HF98"/>
<feature type="non-terminal residue" evidence="1">
    <location>
        <position position="1"/>
    </location>
</feature>
<evidence type="ECO:0000313" key="1">
    <source>
        <dbReference type="EMBL" id="RDY01471.1"/>
    </source>
</evidence>
<dbReference type="Proteomes" id="UP000257109">
    <property type="component" value="Unassembled WGS sequence"/>
</dbReference>
<protein>
    <submittedName>
        <fullName evidence="1">Uncharacterized protein</fullName>
    </submittedName>
</protein>
<dbReference type="OrthoDB" id="1672869at2759"/>
<sequence>MKRMFLEKFLPASRTATIRKEICGIREHSRETLYDNTKPPFMFNQLSPSSMSLFKTNPNRDEREADGKPWYYDIKQYLKDREYLVGVSENDKRTLRRLASGFFLSGKVFYKRSVDMTLL</sequence>
<comment type="caution">
    <text evidence="1">The sequence shown here is derived from an EMBL/GenBank/DDBJ whole genome shotgun (WGS) entry which is preliminary data.</text>
</comment>
<gene>
    <name evidence="1" type="ORF">CR513_15192</name>
</gene>
<dbReference type="EMBL" id="QJKJ01002760">
    <property type="protein sequence ID" value="RDY01471.1"/>
    <property type="molecule type" value="Genomic_DNA"/>
</dbReference>
<keyword evidence="2" id="KW-1185">Reference proteome</keyword>
<proteinExistence type="predicted"/>
<dbReference type="PANTHER" id="PTHR48475">
    <property type="entry name" value="RIBONUCLEASE H"/>
    <property type="match status" value="1"/>
</dbReference>